<dbReference type="PROSITE" id="PS51352">
    <property type="entry name" value="THIOREDOXIN_2"/>
    <property type="match status" value="1"/>
</dbReference>
<protein>
    <submittedName>
        <fullName evidence="2">Redoxin domain-containing protein</fullName>
    </submittedName>
</protein>
<keyword evidence="3" id="KW-1185">Reference proteome</keyword>
<dbReference type="Pfam" id="PF00578">
    <property type="entry name" value="AhpC-TSA"/>
    <property type="match status" value="1"/>
</dbReference>
<dbReference type="InterPro" id="IPR000866">
    <property type="entry name" value="AhpC/TSA"/>
</dbReference>
<dbReference type="PANTHER" id="PTHR42852:SF13">
    <property type="entry name" value="PROTEIN DIPZ"/>
    <property type="match status" value="1"/>
</dbReference>
<dbReference type="RefSeq" id="WP_319953075.1">
    <property type="nucleotide sequence ID" value="NZ_JAXAVX010000001.1"/>
</dbReference>
<reference evidence="2 3" key="1">
    <citation type="submission" date="2023-11" db="EMBL/GenBank/DDBJ databases">
        <authorList>
            <person name="Xu M."/>
            <person name="Jiang T."/>
        </authorList>
    </citation>
    <scope>NUCLEOTIDE SEQUENCE [LARGE SCALE GENOMIC DNA]</scope>
    <source>
        <strain evidence="2 3">SD</strain>
    </source>
</reference>
<dbReference type="PANTHER" id="PTHR42852">
    <property type="entry name" value="THIOL:DISULFIDE INTERCHANGE PROTEIN DSBE"/>
    <property type="match status" value="1"/>
</dbReference>
<dbReference type="EMBL" id="JAXAVX010000001">
    <property type="protein sequence ID" value="MDX8150935.1"/>
    <property type="molecule type" value="Genomic_DNA"/>
</dbReference>
<dbReference type="InterPro" id="IPR036249">
    <property type="entry name" value="Thioredoxin-like_sf"/>
</dbReference>
<dbReference type="InterPro" id="IPR013766">
    <property type="entry name" value="Thioredoxin_domain"/>
</dbReference>
<dbReference type="Gene3D" id="3.40.30.10">
    <property type="entry name" value="Glutaredoxin"/>
    <property type="match status" value="1"/>
</dbReference>
<gene>
    <name evidence="2" type="ORF">SK069_04960</name>
</gene>
<evidence type="ECO:0000313" key="3">
    <source>
        <dbReference type="Proteomes" id="UP001277761"/>
    </source>
</evidence>
<dbReference type="SUPFAM" id="SSF52833">
    <property type="entry name" value="Thioredoxin-like"/>
    <property type="match status" value="1"/>
</dbReference>
<dbReference type="Proteomes" id="UP001277761">
    <property type="component" value="Unassembled WGS sequence"/>
</dbReference>
<organism evidence="2 3">
    <name type="scientific">Patulibacter brassicae</name>
    <dbReference type="NCBI Taxonomy" id="1705717"/>
    <lineage>
        <taxon>Bacteria</taxon>
        <taxon>Bacillati</taxon>
        <taxon>Actinomycetota</taxon>
        <taxon>Thermoleophilia</taxon>
        <taxon>Solirubrobacterales</taxon>
        <taxon>Patulibacteraceae</taxon>
        <taxon>Patulibacter</taxon>
    </lineage>
</organism>
<feature type="domain" description="Thioredoxin" evidence="1">
    <location>
        <begin position="4"/>
        <end position="149"/>
    </location>
</feature>
<name>A0ABU4VJE4_9ACTN</name>
<accession>A0ABU4VJE4</accession>
<evidence type="ECO:0000259" key="1">
    <source>
        <dbReference type="PROSITE" id="PS51352"/>
    </source>
</evidence>
<comment type="caution">
    <text evidence="2">The sequence shown here is derived from an EMBL/GenBank/DDBJ whole genome shotgun (WGS) entry which is preliminary data.</text>
</comment>
<sequence length="254" mass="27751">MRAPERAIPAPPFPRPARWVNVAMLRFDQQRGRPVLVEFWDFCRPASIRDLAHLQAWHDRYAEHGLRVVGVHTPATDLSRGREAVEAACARLGVTFPVLVDDDAAYFKEYEAPGWPSRYLFDGESWLVDYQHGEGGFRETELAILELLGRDEEPLAPLRPVDDDDALIVMPTPDQPGAWSGEYVGGEVWAVVEPPEGEPGAVIVNGETVVVDAPGAHLLLAHPHAVRGTLELEAAPGTTVHEVSFAPGLAPPAA</sequence>
<evidence type="ECO:0000313" key="2">
    <source>
        <dbReference type="EMBL" id="MDX8150935.1"/>
    </source>
</evidence>
<dbReference type="InterPro" id="IPR050553">
    <property type="entry name" value="Thioredoxin_ResA/DsbE_sf"/>
</dbReference>
<proteinExistence type="predicted"/>